<sequence length="282" mass="30966">MFKRNRIAEMLENKQVPLGMQVFTGHPALIEILGLTGFDFVMLDTEHSPNNARDMEHLVRAADTVGLATFVRVSKHDDESDIHRALEAGAVGIFLPLIKTAEDVKRAADAAYFPMKGKRGICPSLRAARYNWNTFDEYARWNNDEVMLVPMIEQVEAVENIEEICALEDVKMIVFAAGDLAYAMGEASLMMDSPKVQAAYRKVLDAAKRHNVAVNGGPILDATPESCRKALDSGVSVFTLGLDTLAFRRFCEDTVGALNTGIEGSDFTRPPAPISGFKAKKA</sequence>
<evidence type="ECO:0000259" key="4">
    <source>
        <dbReference type="Pfam" id="PF03328"/>
    </source>
</evidence>
<comment type="similarity">
    <text evidence="1">Belongs to the HpcH/HpaI aldolase family.</text>
</comment>
<dbReference type="EMBL" id="JANWOI010000003">
    <property type="protein sequence ID" value="MDA5194447.1"/>
    <property type="molecule type" value="Genomic_DNA"/>
</dbReference>
<dbReference type="PANTHER" id="PTHR30502:SF0">
    <property type="entry name" value="PHOSPHOENOLPYRUVATE CARBOXYLASE FAMILY PROTEIN"/>
    <property type="match status" value="1"/>
</dbReference>
<feature type="domain" description="HpcH/HpaI aldolase/citrate lyase" evidence="4">
    <location>
        <begin position="24"/>
        <end position="245"/>
    </location>
</feature>
<dbReference type="InterPro" id="IPR050251">
    <property type="entry name" value="HpcH-HpaI_aldolase"/>
</dbReference>
<protein>
    <submittedName>
        <fullName evidence="5">Aldolase/citrate lyase family protein</fullName>
    </submittedName>
</protein>
<evidence type="ECO:0000256" key="1">
    <source>
        <dbReference type="ARBA" id="ARBA00005568"/>
    </source>
</evidence>
<dbReference type="InterPro" id="IPR040442">
    <property type="entry name" value="Pyrv_kinase-like_dom_sf"/>
</dbReference>
<proteinExistence type="inferred from homology"/>
<evidence type="ECO:0000313" key="6">
    <source>
        <dbReference type="Proteomes" id="UP001141619"/>
    </source>
</evidence>
<evidence type="ECO:0000256" key="2">
    <source>
        <dbReference type="ARBA" id="ARBA00022723"/>
    </source>
</evidence>
<evidence type="ECO:0000313" key="5">
    <source>
        <dbReference type="EMBL" id="MDA5194447.1"/>
    </source>
</evidence>
<dbReference type="RefSeq" id="WP_274944150.1">
    <property type="nucleotide sequence ID" value="NZ_JANWOI010000003.1"/>
</dbReference>
<dbReference type="Gene3D" id="3.20.20.60">
    <property type="entry name" value="Phosphoenolpyruvate-binding domains"/>
    <property type="match status" value="1"/>
</dbReference>
<reference evidence="5" key="2">
    <citation type="journal article" date="2023" name="Syst. Appl. Microbiol.">
        <title>Govania unica gen. nov., sp. nov., a rare biosphere bacterium that represents a novel family in the class Alphaproteobacteria.</title>
        <authorList>
            <person name="Vandamme P."/>
            <person name="Peeters C."/>
            <person name="Hettiarachchi A."/>
            <person name="Cnockaert M."/>
            <person name="Carlier A."/>
        </authorList>
    </citation>
    <scope>NUCLEOTIDE SEQUENCE</scope>
    <source>
        <strain evidence="5">LMG 31809</strain>
    </source>
</reference>
<dbReference type="InterPro" id="IPR015813">
    <property type="entry name" value="Pyrv/PenolPyrv_kinase-like_dom"/>
</dbReference>
<name>A0A9X3Z7R1_9PROT</name>
<dbReference type="AlphaFoldDB" id="A0A9X3Z7R1"/>
<dbReference type="SUPFAM" id="SSF51621">
    <property type="entry name" value="Phosphoenolpyruvate/pyruvate domain"/>
    <property type="match status" value="1"/>
</dbReference>
<gene>
    <name evidence="5" type="ORF">NYP16_10840</name>
</gene>
<reference evidence="5" key="1">
    <citation type="submission" date="2022-08" db="EMBL/GenBank/DDBJ databases">
        <authorList>
            <person name="Vandamme P."/>
            <person name="Hettiarachchi A."/>
            <person name="Peeters C."/>
            <person name="Cnockaert M."/>
            <person name="Carlier A."/>
        </authorList>
    </citation>
    <scope>NUCLEOTIDE SEQUENCE</scope>
    <source>
        <strain evidence="5">LMG 31809</strain>
    </source>
</reference>
<organism evidence="5 6">
    <name type="scientific">Govanella unica</name>
    <dbReference type="NCBI Taxonomy" id="2975056"/>
    <lineage>
        <taxon>Bacteria</taxon>
        <taxon>Pseudomonadati</taxon>
        <taxon>Pseudomonadota</taxon>
        <taxon>Alphaproteobacteria</taxon>
        <taxon>Emcibacterales</taxon>
        <taxon>Govanellaceae</taxon>
        <taxon>Govanella</taxon>
    </lineage>
</organism>
<dbReference type="GO" id="GO:0005737">
    <property type="term" value="C:cytoplasm"/>
    <property type="evidence" value="ECO:0007669"/>
    <property type="project" value="TreeGrafter"/>
</dbReference>
<dbReference type="InterPro" id="IPR005000">
    <property type="entry name" value="Aldolase/citrate-lyase_domain"/>
</dbReference>
<keyword evidence="6" id="KW-1185">Reference proteome</keyword>
<keyword evidence="2" id="KW-0479">Metal-binding</keyword>
<evidence type="ECO:0000256" key="3">
    <source>
        <dbReference type="ARBA" id="ARBA00023239"/>
    </source>
</evidence>
<keyword evidence="3 5" id="KW-0456">Lyase</keyword>
<comment type="caution">
    <text evidence="5">The sequence shown here is derived from an EMBL/GenBank/DDBJ whole genome shotgun (WGS) entry which is preliminary data.</text>
</comment>
<dbReference type="GO" id="GO:0046872">
    <property type="term" value="F:metal ion binding"/>
    <property type="evidence" value="ECO:0007669"/>
    <property type="project" value="UniProtKB-KW"/>
</dbReference>
<dbReference type="Proteomes" id="UP001141619">
    <property type="component" value="Unassembled WGS sequence"/>
</dbReference>
<dbReference type="PANTHER" id="PTHR30502">
    <property type="entry name" value="2-KETO-3-DEOXY-L-RHAMNONATE ALDOLASE"/>
    <property type="match status" value="1"/>
</dbReference>
<dbReference type="GO" id="GO:0016832">
    <property type="term" value="F:aldehyde-lyase activity"/>
    <property type="evidence" value="ECO:0007669"/>
    <property type="project" value="TreeGrafter"/>
</dbReference>
<accession>A0A9X3Z7R1</accession>
<dbReference type="Pfam" id="PF03328">
    <property type="entry name" value="HpcH_HpaI"/>
    <property type="match status" value="1"/>
</dbReference>